<proteinExistence type="predicted"/>
<comment type="caution">
    <text evidence="2">The sequence shown here is derived from an EMBL/GenBank/DDBJ whole genome shotgun (WGS) entry which is preliminary data.</text>
</comment>
<evidence type="ECO:0000313" key="2">
    <source>
        <dbReference type="EMBL" id="KAJ1164355.1"/>
    </source>
</evidence>
<dbReference type="EMBL" id="JANPWB010000008">
    <property type="protein sequence ID" value="KAJ1164355.1"/>
    <property type="molecule type" value="Genomic_DNA"/>
</dbReference>
<feature type="region of interest" description="Disordered" evidence="1">
    <location>
        <begin position="49"/>
        <end position="75"/>
    </location>
</feature>
<accession>A0AAV7SJY1</accession>
<keyword evidence="3" id="KW-1185">Reference proteome</keyword>
<gene>
    <name evidence="2" type="ORF">NDU88_004795</name>
</gene>
<organism evidence="2 3">
    <name type="scientific">Pleurodeles waltl</name>
    <name type="common">Iberian ribbed newt</name>
    <dbReference type="NCBI Taxonomy" id="8319"/>
    <lineage>
        <taxon>Eukaryota</taxon>
        <taxon>Metazoa</taxon>
        <taxon>Chordata</taxon>
        <taxon>Craniata</taxon>
        <taxon>Vertebrata</taxon>
        <taxon>Euteleostomi</taxon>
        <taxon>Amphibia</taxon>
        <taxon>Batrachia</taxon>
        <taxon>Caudata</taxon>
        <taxon>Salamandroidea</taxon>
        <taxon>Salamandridae</taxon>
        <taxon>Pleurodelinae</taxon>
        <taxon>Pleurodeles</taxon>
    </lineage>
</organism>
<dbReference type="AlphaFoldDB" id="A0AAV7SJY1"/>
<protein>
    <submittedName>
        <fullName evidence="2">Uncharacterized protein</fullName>
    </submittedName>
</protein>
<evidence type="ECO:0000313" key="3">
    <source>
        <dbReference type="Proteomes" id="UP001066276"/>
    </source>
</evidence>
<evidence type="ECO:0000256" key="1">
    <source>
        <dbReference type="SAM" id="MobiDB-lite"/>
    </source>
</evidence>
<reference evidence="2" key="1">
    <citation type="journal article" date="2022" name="bioRxiv">
        <title>Sequencing and chromosome-scale assembly of the giantPleurodeles waltlgenome.</title>
        <authorList>
            <person name="Brown T."/>
            <person name="Elewa A."/>
            <person name="Iarovenko S."/>
            <person name="Subramanian E."/>
            <person name="Araus A.J."/>
            <person name="Petzold A."/>
            <person name="Susuki M."/>
            <person name="Suzuki K.-i.T."/>
            <person name="Hayashi T."/>
            <person name="Toyoda A."/>
            <person name="Oliveira C."/>
            <person name="Osipova E."/>
            <person name="Leigh N.D."/>
            <person name="Simon A."/>
            <person name="Yun M.H."/>
        </authorList>
    </citation>
    <scope>NUCLEOTIDE SEQUENCE</scope>
    <source>
        <strain evidence="2">20211129_DDA</strain>
        <tissue evidence="2">Liver</tissue>
    </source>
</reference>
<sequence length="75" mass="8653">MSFVRLNGFIQNPGTPTLFRLSRCSFLIAAKYWGRGLFRVRLPERVPVARKDEEQDLTPPNLTHADNEEWGSSYV</sequence>
<name>A0AAV7SJY1_PLEWA</name>
<dbReference type="Proteomes" id="UP001066276">
    <property type="component" value="Chromosome 4_2"/>
</dbReference>